<evidence type="ECO:0000256" key="1">
    <source>
        <dbReference type="ARBA" id="ARBA00004651"/>
    </source>
</evidence>
<dbReference type="EMBL" id="CP007501">
    <property type="protein sequence ID" value="AKD25940.1"/>
    <property type="molecule type" value="Genomic_DNA"/>
</dbReference>
<evidence type="ECO:0000259" key="7">
    <source>
        <dbReference type="Pfam" id="PF01292"/>
    </source>
</evidence>
<keyword evidence="4 6" id="KW-1133">Transmembrane helix</keyword>
<dbReference type="InterPro" id="IPR016174">
    <property type="entry name" value="Di-haem_cyt_TM"/>
</dbReference>
<gene>
    <name evidence="8" type="ORF">CL55_00016070</name>
</gene>
<comment type="subcellular location">
    <subcellularLocation>
        <location evidence="1">Cell membrane</location>
        <topology evidence="1">Multi-pass membrane protein</topology>
    </subcellularLocation>
</comment>
<keyword evidence="2" id="KW-1003">Cell membrane</keyword>
<dbReference type="HOGENOM" id="CLU_078451_0_0_4"/>
<dbReference type="Proteomes" id="UP000061135">
    <property type="component" value="Chromosome"/>
</dbReference>
<dbReference type="GO" id="GO:0020037">
    <property type="term" value="F:heme binding"/>
    <property type="evidence" value="ECO:0007669"/>
    <property type="project" value="TreeGrafter"/>
</dbReference>
<dbReference type="SUPFAM" id="SSF81342">
    <property type="entry name" value="Transmembrane di-heme cytochromes"/>
    <property type="match status" value="1"/>
</dbReference>
<organism evidence="8 9">
    <name type="scientific">Polynucleobacter duraquae</name>
    <dbReference type="NCBI Taxonomy" id="1835254"/>
    <lineage>
        <taxon>Bacteria</taxon>
        <taxon>Pseudomonadati</taxon>
        <taxon>Pseudomonadota</taxon>
        <taxon>Betaproteobacteria</taxon>
        <taxon>Burkholderiales</taxon>
        <taxon>Burkholderiaceae</taxon>
        <taxon>Polynucleobacter</taxon>
    </lineage>
</organism>
<dbReference type="GO" id="GO:0022904">
    <property type="term" value="P:respiratory electron transport chain"/>
    <property type="evidence" value="ECO:0007669"/>
    <property type="project" value="InterPro"/>
</dbReference>
<dbReference type="GO" id="GO:0005886">
    <property type="term" value="C:plasma membrane"/>
    <property type="evidence" value="ECO:0007669"/>
    <property type="project" value="UniProtKB-SubCell"/>
</dbReference>
<evidence type="ECO:0000313" key="8">
    <source>
        <dbReference type="EMBL" id="AKD25940.1"/>
    </source>
</evidence>
<dbReference type="Pfam" id="PF01292">
    <property type="entry name" value="Ni_hydr_CYTB"/>
    <property type="match status" value="1"/>
</dbReference>
<dbReference type="KEGG" id="pdq:CL55_00016070"/>
<proteinExistence type="predicted"/>
<evidence type="ECO:0000256" key="5">
    <source>
        <dbReference type="ARBA" id="ARBA00023136"/>
    </source>
</evidence>
<keyword evidence="3 6" id="KW-0812">Transmembrane</keyword>
<dbReference type="RefSeq" id="WP_046330632.1">
    <property type="nucleotide sequence ID" value="NZ_CP007501.1"/>
</dbReference>
<dbReference type="AlphaFoldDB" id="A0A0E3ZN47"/>
<dbReference type="InterPro" id="IPR011577">
    <property type="entry name" value="Cyt_b561_bac/Ni-Hgenase"/>
</dbReference>
<evidence type="ECO:0000256" key="3">
    <source>
        <dbReference type="ARBA" id="ARBA00022692"/>
    </source>
</evidence>
<protein>
    <submittedName>
        <fullName evidence="8">Cytochrome b</fullName>
    </submittedName>
</protein>
<dbReference type="PANTHER" id="PTHR30485">
    <property type="entry name" value="NI/FE-HYDROGENASE 1 B-TYPE CYTOCHROME SUBUNIT"/>
    <property type="match status" value="1"/>
</dbReference>
<keyword evidence="5 6" id="KW-0472">Membrane</keyword>
<dbReference type="STRING" id="1835254.CL55_00016070"/>
<feature type="transmembrane region" description="Helical" evidence="6">
    <location>
        <begin position="42"/>
        <end position="60"/>
    </location>
</feature>
<feature type="domain" description="Cytochrome b561 bacterial/Ni-hydrogenase" evidence="7">
    <location>
        <begin position="8"/>
        <end position="176"/>
    </location>
</feature>
<feature type="transmembrane region" description="Helical" evidence="6">
    <location>
        <begin position="12"/>
        <end position="30"/>
    </location>
</feature>
<feature type="transmembrane region" description="Helical" evidence="6">
    <location>
        <begin position="207"/>
        <end position="225"/>
    </location>
</feature>
<keyword evidence="9" id="KW-1185">Reference proteome</keyword>
<feature type="transmembrane region" description="Helical" evidence="6">
    <location>
        <begin position="94"/>
        <end position="116"/>
    </location>
</feature>
<evidence type="ECO:0000256" key="6">
    <source>
        <dbReference type="SAM" id="Phobius"/>
    </source>
</evidence>
<sequence length="226" mass="25077">MKKIIRIWDLPIRLFHWFLVLGIILSFVTVKIGGNAMEWHGRVGYCVLTLIIFRICWGLMGSYHARFIHFVPSPRGLLRFLSGKSRAGLGHNPLGALSVIALITSVGLQAVTGLFANDDVAFEGPFSKYVSNEAVQLLTSIHYFNENILIILIVLHLCAILYYQKFKGENLIKPMLVGDKEIDPSKTEINLSADLGQASKDGSLQRGFALLLLSLIAVTLGYFITS</sequence>
<evidence type="ECO:0000256" key="2">
    <source>
        <dbReference type="ARBA" id="ARBA00022475"/>
    </source>
</evidence>
<accession>A0A0E3ZN47</accession>
<evidence type="ECO:0000256" key="4">
    <source>
        <dbReference type="ARBA" id="ARBA00022989"/>
    </source>
</evidence>
<reference evidence="8 9" key="1">
    <citation type="submission" date="2014-03" db="EMBL/GenBank/DDBJ databases">
        <title>Genome of Polynucleobacter strain MWH-MoK4.</title>
        <authorList>
            <person name="Hahn M.W."/>
        </authorList>
    </citation>
    <scope>NUCLEOTIDE SEQUENCE [LARGE SCALE GENOMIC DNA]</scope>
    <source>
        <strain evidence="8 9">MWH-MoK4</strain>
    </source>
</reference>
<dbReference type="PATRIC" id="fig|576611.7.peg.1632"/>
<dbReference type="PANTHER" id="PTHR30485:SF2">
    <property type="entry name" value="BLL0597 PROTEIN"/>
    <property type="match status" value="1"/>
</dbReference>
<dbReference type="Gene3D" id="1.20.950.20">
    <property type="entry name" value="Transmembrane di-heme cytochromes, Chain C"/>
    <property type="match status" value="1"/>
</dbReference>
<dbReference type="OrthoDB" id="196472at2"/>
<evidence type="ECO:0000313" key="9">
    <source>
        <dbReference type="Proteomes" id="UP000061135"/>
    </source>
</evidence>
<feature type="transmembrane region" description="Helical" evidence="6">
    <location>
        <begin position="147"/>
        <end position="163"/>
    </location>
</feature>
<dbReference type="InterPro" id="IPR051542">
    <property type="entry name" value="Hydrogenase_cytochrome"/>
</dbReference>
<name>A0A0E3ZN47_9BURK</name>
<dbReference type="GO" id="GO:0009055">
    <property type="term" value="F:electron transfer activity"/>
    <property type="evidence" value="ECO:0007669"/>
    <property type="project" value="InterPro"/>
</dbReference>